<feature type="compositionally biased region" description="Basic residues" evidence="10">
    <location>
        <begin position="127"/>
        <end position="137"/>
    </location>
</feature>
<dbReference type="InterPro" id="IPR001163">
    <property type="entry name" value="Sm_dom_euk/arc"/>
</dbReference>
<keyword evidence="3 9" id="KW-0507">mRNA processing</keyword>
<dbReference type="GO" id="GO:0003723">
    <property type="term" value="F:RNA binding"/>
    <property type="evidence" value="ECO:0007669"/>
    <property type="project" value="UniProtKB-KW"/>
</dbReference>
<dbReference type="GO" id="GO:0005737">
    <property type="term" value="C:cytoplasm"/>
    <property type="evidence" value="ECO:0007669"/>
    <property type="project" value="UniProtKB-ARBA"/>
</dbReference>
<dbReference type="PANTHER" id="PTHR23338">
    <property type="entry name" value="SMALL NUCLEAR RIBONUCLEOPROTEIN SM"/>
    <property type="match status" value="1"/>
</dbReference>
<keyword evidence="12" id="KW-1185">Reference proteome</keyword>
<evidence type="ECO:0000256" key="7">
    <source>
        <dbReference type="ARBA" id="ARBA00023242"/>
    </source>
</evidence>
<organism evidence="12 13">
    <name type="scientific">Steinernema glaseri</name>
    <dbReference type="NCBI Taxonomy" id="37863"/>
    <lineage>
        <taxon>Eukaryota</taxon>
        <taxon>Metazoa</taxon>
        <taxon>Ecdysozoa</taxon>
        <taxon>Nematoda</taxon>
        <taxon>Chromadorea</taxon>
        <taxon>Rhabditida</taxon>
        <taxon>Tylenchina</taxon>
        <taxon>Panagrolaimomorpha</taxon>
        <taxon>Strongyloidoidea</taxon>
        <taxon>Steinernematidae</taxon>
        <taxon>Steinernema</taxon>
    </lineage>
</organism>
<dbReference type="InterPro" id="IPR027141">
    <property type="entry name" value="LSm4/Sm_D1/D3"/>
</dbReference>
<feature type="domain" description="Sm" evidence="11">
    <location>
        <begin position="4"/>
        <end position="77"/>
    </location>
</feature>
<gene>
    <name evidence="9" type="primary">LSM4</name>
</gene>
<keyword evidence="6 9" id="KW-0508">mRNA splicing</keyword>
<proteinExistence type="inferred from homology"/>
<dbReference type="GO" id="GO:0000398">
    <property type="term" value="P:mRNA splicing, via spliceosome"/>
    <property type="evidence" value="ECO:0007669"/>
    <property type="project" value="InterPro"/>
</dbReference>
<comment type="subunit">
    <text evidence="9">LSm subunits form a heteromer with a doughnut shape.</text>
</comment>
<evidence type="ECO:0000256" key="8">
    <source>
        <dbReference type="ARBA" id="ARBA00023274"/>
    </source>
</evidence>
<keyword evidence="7 9" id="KW-0539">Nucleus</keyword>
<evidence type="ECO:0000256" key="4">
    <source>
        <dbReference type="ARBA" id="ARBA00022728"/>
    </source>
</evidence>
<dbReference type="Pfam" id="PF01423">
    <property type="entry name" value="LSM"/>
    <property type="match status" value="1"/>
</dbReference>
<dbReference type="CDD" id="cd01723">
    <property type="entry name" value="LSm4"/>
    <property type="match status" value="1"/>
</dbReference>
<evidence type="ECO:0000259" key="11">
    <source>
        <dbReference type="PROSITE" id="PS52002"/>
    </source>
</evidence>
<dbReference type="InterPro" id="IPR034101">
    <property type="entry name" value="Lsm4"/>
</dbReference>
<comment type="subcellular location">
    <subcellularLocation>
        <location evidence="1 9">Nucleus</location>
    </subcellularLocation>
</comment>
<comment type="function">
    <text evidence="9">Binds specifically to the 3'-terminal U-tract of U6 snRNA.</text>
</comment>
<evidence type="ECO:0000313" key="13">
    <source>
        <dbReference type="WBParaSite" id="L893_g28030.t1"/>
    </source>
</evidence>
<protein>
    <recommendedName>
        <fullName evidence="9">U6 snRNA-associated Sm-like protein LSm4</fullName>
    </recommendedName>
</protein>
<evidence type="ECO:0000256" key="6">
    <source>
        <dbReference type="ARBA" id="ARBA00023187"/>
    </source>
</evidence>
<evidence type="ECO:0000256" key="1">
    <source>
        <dbReference type="ARBA" id="ARBA00004123"/>
    </source>
</evidence>
<dbReference type="PROSITE" id="PS52002">
    <property type="entry name" value="SM"/>
    <property type="match status" value="1"/>
</dbReference>
<dbReference type="Gene3D" id="2.30.30.100">
    <property type="match status" value="1"/>
</dbReference>
<evidence type="ECO:0000256" key="3">
    <source>
        <dbReference type="ARBA" id="ARBA00022664"/>
    </source>
</evidence>
<evidence type="ECO:0000256" key="9">
    <source>
        <dbReference type="RuleBase" id="RU365049"/>
    </source>
</evidence>
<dbReference type="SMART" id="SM00651">
    <property type="entry name" value="Sm"/>
    <property type="match status" value="1"/>
</dbReference>
<dbReference type="AlphaFoldDB" id="A0A1I7ZND0"/>
<dbReference type="SUPFAM" id="SSF50182">
    <property type="entry name" value="Sm-like ribonucleoproteins"/>
    <property type="match status" value="1"/>
</dbReference>
<dbReference type="Proteomes" id="UP000095287">
    <property type="component" value="Unplaced"/>
</dbReference>
<dbReference type="InterPro" id="IPR010920">
    <property type="entry name" value="LSM_dom_sf"/>
</dbReference>
<accession>A0A1I7ZND0</accession>
<dbReference type="InterPro" id="IPR047575">
    <property type="entry name" value="Sm"/>
</dbReference>
<dbReference type="GO" id="GO:0000956">
    <property type="term" value="P:nuclear-transcribed mRNA catabolic process"/>
    <property type="evidence" value="ECO:0007669"/>
    <property type="project" value="UniProtKB-UniRule"/>
</dbReference>
<feature type="region of interest" description="Disordered" evidence="10">
    <location>
        <begin position="77"/>
        <end position="137"/>
    </location>
</feature>
<keyword evidence="8 9" id="KW-0687">Ribonucleoprotein</keyword>
<keyword evidence="4 9" id="KW-0747">Spliceosome</keyword>
<reference evidence="13" key="1">
    <citation type="submission" date="2016-11" db="UniProtKB">
        <authorList>
            <consortium name="WormBaseParasite"/>
        </authorList>
    </citation>
    <scope>IDENTIFICATION</scope>
</reference>
<keyword evidence="5 9" id="KW-0694">RNA-binding</keyword>
<evidence type="ECO:0000256" key="5">
    <source>
        <dbReference type="ARBA" id="ARBA00022884"/>
    </source>
</evidence>
<evidence type="ECO:0000256" key="10">
    <source>
        <dbReference type="SAM" id="MobiDB-lite"/>
    </source>
</evidence>
<evidence type="ECO:0000313" key="12">
    <source>
        <dbReference type="Proteomes" id="UP000095287"/>
    </source>
</evidence>
<name>A0A1I7ZND0_9BILA</name>
<sequence length="137" mass="15214">MVLLPLSLLRSSQNRPVLVEVKSGESYNGHMDSCDSYMNLLLRNVVRTSTGGEQFTKLPEVFIRGVTIKFIRFEDERSASKEPDGASATQAPSKLPTIGEEEEEAPKRRPRGGKVKIEGINDSVVMGRKRGRPAKKE</sequence>
<comment type="similarity">
    <text evidence="2 9">Belongs to the snRNP Sm proteins family.</text>
</comment>
<dbReference type="WBParaSite" id="L893_g28030.t1">
    <property type="protein sequence ID" value="L893_g28030.t1"/>
    <property type="gene ID" value="L893_g28030"/>
</dbReference>
<dbReference type="GO" id="GO:0005681">
    <property type="term" value="C:spliceosomal complex"/>
    <property type="evidence" value="ECO:0007669"/>
    <property type="project" value="UniProtKB-UniRule"/>
</dbReference>
<evidence type="ECO:0000256" key="2">
    <source>
        <dbReference type="ARBA" id="ARBA00006850"/>
    </source>
</evidence>